<accession>A0AAU8BU86</accession>
<reference evidence="1" key="1">
    <citation type="submission" date="2024-03" db="EMBL/GenBank/DDBJ databases">
        <title>This phage originates from the Bacteriophage catalogue of the Bacteriophage Competence Centre, Department of Microbiology und Biotechnology, Max Rubner-Institut, Kiel, Germany.</title>
        <authorList>
            <person name="Sprotte S."/>
            <person name="Brinks E."/>
        </authorList>
    </citation>
    <scope>NUCLEOTIDE SEQUENCE</scope>
</reference>
<evidence type="ECO:0000313" key="1">
    <source>
        <dbReference type="EMBL" id="XCD29651.1"/>
    </source>
</evidence>
<name>A0AAU8BU86_9VIRU</name>
<sequence>MQTHSPKSLSLLRLLARCASYPQTLASRG</sequence>
<proteinExistence type="predicted"/>
<protein>
    <submittedName>
        <fullName evidence="1">Uncharacterized protein</fullName>
    </submittedName>
</protein>
<dbReference type="EMBL" id="PP554578">
    <property type="protein sequence ID" value="XCD29651.1"/>
    <property type="molecule type" value="Genomic_DNA"/>
</dbReference>
<organism evidence="1">
    <name type="scientific">Salmonella phage PMBT27</name>
    <dbReference type="NCBI Taxonomy" id="3137285"/>
    <lineage>
        <taxon>Viruses</taxon>
    </lineage>
</organism>